<accession>A0A4Z0Z5K4</accession>
<dbReference type="AlphaFoldDB" id="A0A4Z0Z5K4"/>
<organism evidence="2 3">
    <name type="scientific">Xylaria hypoxylon</name>
    <dbReference type="NCBI Taxonomy" id="37992"/>
    <lineage>
        <taxon>Eukaryota</taxon>
        <taxon>Fungi</taxon>
        <taxon>Dikarya</taxon>
        <taxon>Ascomycota</taxon>
        <taxon>Pezizomycotina</taxon>
        <taxon>Sordariomycetes</taxon>
        <taxon>Xylariomycetidae</taxon>
        <taxon>Xylariales</taxon>
        <taxon>Xylariaceae</taxon>
        <taxon>Xylaria</taxon>
    </lineage>
</organism>
<evidence type="ECO:0000313" key="3">
    <source>
        <dbReference type="Proteomes" id="UP000297716"/>
    </source>
</evidence>
<keyword evidence="3" id="KW-1185">Reference proteome</keyword>
<feature type="region of interest" description="Disordered" evidence="1">
    <location>
        <begin position="40"/>
        <end position="61"/>
    </location>
</feature>
<name>A0A4Z0Z5K4_9PEZI</name>
<dbReference type="OrthoDB" id="4356994at2759"/>
<proteinExistence type="predicted"/>
<reference evidence="2 3" key="1">
    <citation type="submission" date="2019-03" db="EMBL/GenBank/DDBJ databases">
        <title>Draft genome sequence of Xylaria hypoxylon DSM 108379, a ubiquitous saprotrophic-parasitic fungi on hardwood.</title>
        <authorList>
            <person name="Buettner E."/>
            <person name="Leonhardt S."/>
            <person name="Gebauer A.M."/>
            <person name="Liers C."/>
            <person name="Hofrichter M."/>
            <person name="Kellner H."/>
        </authorList>
    </citation>
    <scope>NUCLEOTIDE SEQUENCE [LARGE SCALE GENOMIC DNA]</scope>
    <source>
        <strain evidence="2 3">DSM 108379</strain>
    </source>
</reference>
<evidence type="ECO:0000313" key="2">
    <source>
        <dbReference type="EMBL" id="TGJ86900.1"/>
    </source>
</evidence>
<gene>
    <name evidence="2" type="ORF">E0Z10_g1871</name>
</gene>
<dbReference type="Proteomes" id="UP000297716">
    <property type="component" value="Unassembled WGS sequence"/>
</dbReference>
<sequence>MSGQEDMMPMFRHPASGSQNMENADIDIFGSPYGRASLSNGVHNSMSRHSTNGSPGTRNGSVRIRESAIDQGPSAVSRGSHMPALREIRVKNVPGSPNIAQKRRPPADCEQLDVFFEALGEFLAAISKTQSEVGGISSVVAEYINWMQKGPMTIPSGSSITNFAMMLQRLEARVKEVHDLAETRHLEAWNGSSLQYPNMTAW</sequence>
<protein>
    <submittedName>
        <fullName evidence="2">Uncharacterized protein</fullName>
    </submittedName>
</protein>
<evidence type="ECO:0000256" key="1">
    <source>
        <dbReference type="SAM" id="MobiDB-lite"/>
    </source>
</evidence>
<feature type="compositionally biased region" description="Polar residues" evidence="1">
    <location>
        <begin position="40"/>
        <end position="60"/>
    </location>
</feature>
<dbReference type="EMBL" id="SKBN01000021">
    <property type="protein sequence ID" value="TGJ86900.1"/>
    <property type="molecule type" value="Genomic_DNA"/>
</dbReference>
<comment type="caution">
    <text evidence="2">The sequence shown here is derived from an EMBL/GenBank/DDBJ whole genome shotgun (WGS) entry which is preliminary data.</text>
</comment>